<sequence>MFCRSVRFGDIGGRFQRNISCHFYNIHYCLYLLLYLLGSLFFNNPNHTISSLLKTFTSTIFFFLLQQIKFCLTEDETNSTHNTPTLKKAVETAKFSLEKFAQFFFIYHNDMEALVSNVRTPSEELEDVFSLPETFFFLSENIQSFSQRHRTQHTHKAYDNIDSIIEDMNSLLSVSTNGMFASPLISLRCDSKAVARTLGQQFYRVGVLFLMYCMGNVHISDKFKVRPGNEFSCGVRNELAHSSNGDDSNREAKSNSNGKNGSTRKKACEKIQDNKLITFIEINGQHIYQHLQSKVLD</sequence>
<evidence type="ECO:0000313" key="3">
    <source>
        <dbReference type="EMBL" id="ETO01194.1"/>
    </source>
</evidence>
<keyword evidence="2" id="KW-0472">Membrane</keyword>
<dbReference type="EMBL" id="ASPP01038964">
    <property type="protein sequence ID" value="ETO01194.1"/>
    <property type="molecule type" value="Genomic_DNA"/>
</dbReference>
<evidence type="ECO:0000313" key="4">
    <source>
        <dbReference type="Proteomes" id="UP000023152"/>
    </source>
</evidence>
<evidence type="ECO:0000256" key="1">
    <source>
        <dbReference type="SAM" id="MobiDB-lite"/>
    </source>
</evidence>
<evidence type="ECO:0000256" key="2">
    <source>
        <dbReference type="SAM" id="Phobius"/>
    </source>
</evidence>
<organism evidence="3 4">
    <name type="scientific">Reticulomyxa filosa</name>
    <dbReference type="NCBI Taxonomy" id="46433"/>
    <lineage>
        <taxon>Eukaryota</taxon>
        <taxon>Sar</taxon>
        <taxon>Rhizaria</taxon>
        <taxon>Retaria</taxon>
        <taxon>Foraminifera</taxon>
        <taxon>Monothalamids</taxon>
        <taxon>Reticulomyxidae</taxon>
        <taxon>Reticulomyxa</taxon>
    </lineage>
</organism>
<accession>X6LHU8</accession>
<name>X6LHU8_RETFI</name>
<dbReference type="AlphaFoldDB" id="X6LHU8"/>
<protein>
    <submittedName>
        <fullName evidence="3">Uncharacterized protein</fullName>
    </submittedName>
</protein>
<gene>
    <name evidence="3" type="ORF">RFI_36248</name>
</gene>
<reference evidence="3 4" key="1">
    <citation type="journal article" date="2013" name="Curr. Biol.">
        <title>The Genome of the Foraminiferan Reticulomyxa filosa.</title>
        <authorList>
            <person name="Glockner G."/>
            <person name="Hulsmann N."/>
            <person name="Schleicher M."/>
            <person name="Noegel A.A."/>
            <person name="Eichinger L."/>
            <person name="Gallinger C."/>
            <person name="Pawlowski J."/>
            <person name="Sierra R."/>
            <person name="Euteneuer U."/>
            <person name="Pillet L."/>
            <person name="Moustafa A."/>
            <person name="Platzer M."/>
            <person name="Groth M."/>
            <person name="Szafranski K."/>
            <person name="Schliwa M."/>
        </authorList>
    </citation>
    <scope>NUCLEOTIDE SEQUENCE [LARGE SCALE GENOMIC DNA]</scope>
</reference>
<keyword evidence="2" id="KW-0812">Transmembrane</keyword>
<keyword evidence="4" id="KW-1185">Reference proteome</keyword>
<keyword evidence="2" id="KW-1133">Transmembrane helix</keyword>
<proteinExistence type="predicted"/>
<feature type="region of interest" description="Disordered" evidence="1">
    <location>
        <begin position="240"/>
        <end position="266"/>
    </location>
</feature>
<feature type="transmembrane region" description="Helical" evidence="2">
    <location>
        <begin position="21"/>
        <end position="42"/>
    </location>
</feature>
<dbReference type="Proteomes" id="UP000023152">
    <property type="component" value="Unassembled WGS sequence"/>
</dbReference>
<comment type="caution">
    <text evidence="3">The sequence shown here is derived from an EMBL/GenBank/DDBJ whole genome shotgun (WGS) entry which is preliminary data.</text>
</comment>